<proteinExistence type="predicted"/>
<sequence length="143" mass="14431">MSATRSRTKPTTVSLAAAEAVIAAAKEKAEEIGQPMNIAVVDAGARLVAFARMDGAIMASIDISQRKAFTAMMLKLPTHALAEVTQPGQPLYGLEHTNGGLVTFAGGVPLIGRGGEPVGAIGVSAGSVEQDQEVAEAGAAAFG</sequence>
<comment type="caution">
    <text evidence="1">The sequence shown here is derived from an EMBL/GenBank/DDBJ whole genome shotgun (WGS) entry which is preliminary data.</text>
</comment>
<dbReference type="InterPro" id="IPR038084">
    <property type="entry name" value="PduO/GlcC-like_sf"/>
</dbReference>
<dbReference type="Pfam" id="PF03928">
    <property type="entry name" value="HbpS-like"/>
    <property type="match status" value="1"/>
</dbReference>
<dbReference type="InterPro" id="IPR052517">
    <property type="entry name" value="GlcG_carb_metab_protein"/>
</dbReference>
<organism evidence="1 2">
    <name type="scientific">Conexibacter arvalis</name>
    <dbReference type="NCBI Taxonomy" id="912552"/>
    <lineage>
        <taxon>Bacteria</taxon>
        <taxon>Bacillati</taxon>
        <taxon>Actinomycetota</taxon>
        <taxon>Thermoleophilia</taxon>
        <taxon>Solirubrobacterales</taxon>
        <taxon>Conexibacteraceae</taxon>
        <taxon>Conexibacter</taxon>
    </lineage>
</organism>
<keyword evidence="2" id="KW-1185">Reference proteome</keyword>
<name>A0A840IAL7_9ACTN</name>
<dbReference type="RefSeq" id="WP_183340561.1">
    <property type="nucleotide sequence ID" value="NZ_JACHNU010000001.1"/>
</dbReference>
<dbReference type="Gene3D" id="3.30.450.150">
    <property type="entry name" value="Haem-degrading domain"/>
    <property type="match status" value="1"/>
</dbReference>
<protein>
    <submittedName>
        <fullName evidence="1">Uncharacterized protein GlcG (DUF336 family)</fullName>
    </submittedName>
</protein>
<dbReference type="PANTHER" id="PTHR34309">
    <property type="entry name" value="SLR1406 PROTEIN"/>
    <property type="match status" value="1"/>
</dbReference>
<dbReference type="AlphaFoldDB" id="A0A840IAL7"/>
<dbReference type="InterPro" id="IPR005624">
    <property type="entry name" value="PduO/GlcC-like"/>
</dbReference>
<gene>
    <name evidence="1" type="ORF">BDZ31_001530</name>
</gene>
<dbReference type="SUPFAM" id="SSF143744">
    <property type="entry name" value="GlcG-like"/>
    <property type="match status" value="1"/>
</dbReference>
<dbReference type="EMBL" id="JACHNU010000001">
    <property type="protein sequence ID" value="MBB4661957.1"/>
    <property type="molecule type" value="Genomic_DNA"/>
</dbReference>
<dbReference type="PANTHER" id="PTHR34309:SF1">
    <property type="entry name" value="PROTEIN GLCG"/>
    <property type="match status" value="1"/>
</dbReference>
<reference evidence="1 2" key="1">
    <citation type="submission" date="2020-08" db="EMBL/GenBank/DDBJ databases">
        <title>Genomic Encyclopedia of Archaeal and Bacterial Type Strains, Phase II (KMG-II): from individual species to whole genera.</title>
        <authorList>
            <person name="Goeker M."/>
        </authorList>
    </citation>
    <scope>NUCLEOTIDE SEQUENCE [LARGE SCALE GENOMIC DNA]</scope>
    <source>
        <strain evidence="1 2">DSM 23288</strain>
    </source>
</reference>
<accession>A0A840IAL7</accession>
<evidence type="ECO:0000313" key="2">
    <source>
        <dbReference type="Proteomes" id="UP000585272"/>
    </source>
</evidence>
<evidence type="ECO:0000313" key="1">
    <source>
        <dbReference type="EMBL" id="MBB4661957.1"/>
    </source>
</evidence>
<dbReference type="Proteomes" id="UP000585272">
    <property type="component" value="Unassembled WGS sequence"/>
</dbReference>